<dbReference type="GO" id="GO:0055037">
    <property type="term" value="C:recycling endosome"/>
    <property type="evidence" value="ECO:0007669"/>
    <property type="project" value="TreeGrafter"/>
</dbReference>
<keyword evidence="3" id="KW-0677">Repeat</keyword>
<dbReference type="GO" id="GO:0005886">
    <property type="term" value="C:plasma membrane"/>
    <property type="evidence" value="ECO:0007669"/>
    <property type="project" value="TreeGrafter"/>
</dbReference>
<feature type="disulfide bond" evidence="7">
    <location>
        <begin position="401"/>
        <end position="419"/>
    </location>
</feature>
<feature type="disulfide bond" evidence="7">
    <location>
        <begin position="626"/>
        <end position="640"/>
    </location>
</feature>
<feature type="binding site" evidence="5">
    <location>
        <position position="504"/>
    </location>
    <ligand>
        <name>hydrogencarbonate</name>
        <dbReference type="ChEBI" id="CHEBI:17544"/>
        <label>1</label>
    </ligand>
</feature>
<keyword evidence="6" id="KW-0479">Metal-binding</keyword>
<feature type="disulfide bond" evidence="7">
    <location>
        <begin position="557"/>
        <end position="568"/>
    </location>
</feature>
<proteinExistence type="predicted"/>
<feature type="disulfide bond" evidence="7">
    <location>
        <begin position="178"/>
        <end position="201"/>
    </location>
</feature>
<feature type="binding site" evidence="6">
    <location>
        <position position="111"/>
    </location>
    <ligand>
        <name>Fe(3+)</name>
        <dbReference type="ChEBI" id="CHEBI:29034"/>
        <label>1</label>
    </ligand>
</feature>
<feature type="signal peptide" evidence="8">
    <location>
        <begin position="1"/>
        <end position="20"/>
    </location>
</feature>
<dbReference type="GO" id="GO:0046872">
    <property type="term" value="F:metal ion binding"/>
    <property type="evidence" value="ECO:0007669"/>
    <property type="project" value="UniProtKB-KW"/>
</dbReference>
<dbReference type="GO" id="GO:0006826">
    <property type="term" value="P:iron ion transport"/>
    <property type="evidence" value="ECO:0007669"/>
    <property type="project" value="TreeGrafter"/>
</dbReference>
<dbReference type="GO" id="GO:0005615">
    <property type="term" value="C:extracellular space"/>
    <property type="evidence" value="ECO:0007669"/>
    <property type="project" value="InterPro"/>
</dbReference>
<organism evidence="10 11">
    <name type="scientific">Trichonephila inaurata madagascariensis</name>
    <dbReference type="NCBI Taxonomy" id="2747483"/>
    <lineage>
        <taxon>Eukaryota</taxon>
        <taxon>Metazoa</taxon>
        <taxon>Ecdysozoa</taxon>
        <taxon>Arthropoda</taxon>
        <taxon>Chelicerata</taxon>
        <taxon>Arachnida</taxon>
        <taxon>Araneae</taxon>
        <taxon>Araneomorphae</taxon>
        <taxon>Entelegynae</taxon>
        <taxon>Araneoidea</taxon>
        <taxon>Nephilidae</taxon>
        <taxon>Trichonephila</taxon>
        <taxon>Trichonephila inaurata</taxon>
    </lineage>
</organism>
<dbReference type="PANTHER" id="PTHR11485">
    <property type="entry name" value="TRANSFERRIN"/>
    <property type="match status" value="1"/>
</dbReference>
<comment type="subcellular location">
    <subcellularLocation>
        <location evidence="1">Secreted</location>
    </subcellularLocation>
</comment>
<protein>
    <submittedName>
        <fullName evidence="10">Ovotransferrin</fullName>
    </submittedName>
</protein>
<comment type="caution">
    <text evidence="10">The sequence shown here is derived from an EMBL/GenBank/DDBJ whole genome shotgun (WGS) entry which is preliminary data.</text>
</comment>
<name>A0A8X6XLD4_9ARAC</name>
<feature type="disulfide bond" evidence="7">
    <location>
        <begin position="537"/>
        <end position="560"/>
    </location>
</feature>
<feature type="domain" description="Transferrin-like" evidence="9">
    <location>
        <begin position="26"/>
        <end position="374"/>
    </location>
</feature>
<feature type="binding site" evidence="6">
    <location>
        <position position="82"/>
    </location>
    <ligand>
        <name>Fe(3+)</name>
        <dbReference type="ChEBI" id="CHEBI:29034"/>
        <label>1</label>
    </ligand>
</feature>
<feature type="binding site" evidence="6">
    <location>
        <position position="443"/>
    </location>
    <ligand>
        <name>Fe(3+)</name>
        <dbReference type="ChEBI" id="CHEBI:29034"/>
        <label>1</label>
    </ligand>
</feature>
<dbReference type="PANTHER" id="PTHR11485:SF29">
    <property type="entry name" value="TRANSFERRIN 2"/>
    <property type="match status" value="1"/>
</dbReference>
<keyword evidence="8" id="KW-0732">Signal</keyword>
<dbReference type="InterPro" id="IPR016357">
    <property type="entry name" value="Transferrin"/>
</dbReference>
<feature type="disulfide bond" evidence="7">
    <location>
        <begin position="198"/>
        <end position="209"/>
    </location>
</feature>
<dbReference type="GO" id="GO:0005769">
    <property type="term" value="C:early endosome"/>
    <property type="evidence" value="ECO:0007669"/>
    <property type="project" value="TreeGrafter"/>
</dbReference>
<feature type="domain" description="Transferrin-like" evidence="9">
    <location>
        <begin position="388"/>
        <end position="733"/>
    </location>
</feature>
<dbReference type="Proteomes" id="UP000886998">
    <property type="component" value="Unassembled WGS sequence"/>
</dbReference>
<evidence type="ECO:0000256" key="1">
    <source>
        <dbReference type="ARBA" id="ARBA00004613"/>
    </source>
</evidence>
<dbReference type="Gene3D" id="3.40.190.10">
    <property type="entry name" value="Periplasmic binding protein-like II"/>
    <property type="match status" value="4"/>
</dbReference>
<feature type="disulfide bond" evidence="7">
    <location>
        <begin position="495"/>
        <end position="585"/>
    </location>
</feature>
<dbReference type="SMART" id="SM00094">
    <property type="entry name" value="TR_FER"/>
    <property type="match status" value="2"/>
</dbReference>
<feature type="binding site" evidence="5">
    <location>
        <position position="144"/>
    </location>
    <ligand>
        <name>hydrogencarbonate</name>
        <dbReference type="ChEBI" id="CHEBI:17544"/>
        <label>1</label>
    </ligand>
</feature>
<dbReference type="PIRSF" id="PIRSF002549">
    <property type="entry name" value="Transferrin"/>
    <property type="match status" value="1"/>
</dbReference>
<feature type="binding site" evidence="6">
    <location>
        <position position="471"/>
    </location>
    <ligand>
        <name>Fe(3+)</name>
        <dbReference type="ChEBI" id="CHEBI:29034"/>
        <label>1</label>
    </ligand>
</feature>
<evidence type="ECO:0000256" key="2">
    <source>
        <dbReference type="ARBA" id="ARBA00022525"/>
    </source>
</evidence>
<evidence type="ECO:0000313" key="10">
    <source>
        <dbReference type="EMBL" id="GFY55374.1"/>
    </source>
</evidence>
<dbReference type="SUPFAM" id="SSF53850">
    <property type="entry name" value="Periplasmic binding protein-like II"/>
    <property type="match status" value="2"/>
</dbReference>
<keyword evidence="11" id="KW-1185">Reference proteome</keyword>
<dbReference type="AlphaFoldDB" id="A0A8X6XLD4"/>
<feature type="binding site" evidence="5">
    <location>
        <position position="497"/>
    </location>
    <ligand>
        <name>hydrogencarbonate</name>
        <dbReference type="ChEBI" id="CHEBI:17544"/>
        <label>1</label>
    </ligand>
</feature>
<accession>A0A8X6XLD4</accession>
<dbReference type="PROSITE" id="PS51408">
    <property type="entry name" value="TRANSFERRIN_LIKE_4"/>
    <property type="match status" value="2"/>
</dbReference>
<keyword evidence="4 7" id="KW-1015">Disulfide bond</keyword>
<reference evidence="10" key="1">
    <citation type="submission" date="2020-08" db="EMBL/GenBank/DDBJ databases">
        <title>Multicomponent nature underlies the extraordinary mechanical properties of spider dragline silk.</title>
        <authorList>
            <person name="Kono N."/>
            <person name="Nakamura H."/>
            <person name="Mori M."/>
            <person name="Yoshida Y."/>
            <person name="Ohtoshi R."/>
            <person name="Malay A.D."/>
            <person name="Moran D.A.P."/>
            <person name="Tomita M."/>
            <person name="Numata K."/>
            <person name="Arakawa K."/>
        </authorList>
    </citation>
    <scope>NUCLEOTIDE SEQUENCE</scope>
</reference>
<dbReference type="EMBL" id="BMAV01010357">
    <property type="protein sequence ID" value="GFY55374.1"/>
    <property type="molecule type" value="Genomic_DNA"/>
</dbReference>
<evidence type="ECO:0000256" key="8">
    <source>
        <dbReference type="SAM" id="SignalP"/>
    </source>
</evidence>
<dbReference type="PRINTS" id="PR00422">
    <property type="entry name" value="TRANSFERRIN"/>
</dbReference>
<evidence type="ECO:0000256" key="7">
    <source>
        <dbReference type="PIRSR" id="PIRSR002549-4"/>
    </source>
</evidence>
<feature type="binding site" evidence="5">
    <location>
        <position position="503"/>
    </location>
    <ligand>
        <name>hydrogencarbonate</name>
        <dbReference type="ChEBI" id="CHEBI:17544"/>
        <label>1</label>
    </ligand>
</feature>
<dbReference type="OrthoDB" id="9981115at2759"/>
<feature type="disulfide bond" evidence="7">
    <location>
        <begin position="29"/>
        <end position="67"/>
    </location>
</feature>
<evidence type="ECO:0000256" key="3">
    <source>
        <dbReference type="ARBA" id="ARBA00022737"/>
    </source>
</evidence>
<keyword evidence="6" id="KW-0408">Iron</keyword>
<feature type="disulfide bond" evidence="7">
    <location>
        <begin position="39"/>
        <end position="58"/>
    </location>
</feature>
<feature type="disulfide bond" evidence="7">
    <location>
        <begin position="135"/>
        <end position="224"/>
    </location>
</feature>
<dbReference type="FunFam" id="3.40.190.10:FF:000095">
    <property type="entry name" value="Lactotransferrin"/>
    <property type="match status" value="1"/>
</dbReference>
<gene>
    <name evidence="10" type="ORF">TNIN_441731</name>
</gene>
<feature type="chain" id="PRO_5036504136" evidence="8">
    <location>
        <begin position="21"/>
        <end position="817"/>
    </location>
</feature>
<evidence type="ECO:0000313" key="11">
    <source>
        <dbReference type="Proteomes" id="UP000886998"/>
    </source>
</evidence>
<feature type="disulfide bond" evidence="7">
    <location>
        <begin position="391"/>
        <end position="428"/>
    </location>
</feature>
<feature type="binding site" evidence="5">
    <location>
        <position position="143"/>
    </location>
    <ligand>
        <name>hydrogencarbonate</name>
        <dbReference type="ChEBI" id="CHEBI:17544"/>
        <label>1</label>
    </ligand>
</feature>
<evidence type="ECO:0000259" key="9">
    <source>
        <dbReference type="PROSITE" id="PS51408"/>
    </source>
</evidence>
<evidence type="ECO:0000256" key="4">
    <source>
        <dbReference type="ARBA" id="ARBA00023157"/>
    </source>
</evidence>
<dbReference type="Pfam" id="PF00405">
    <property type="entry name" value="Transferrin"/>
    <property type="match status" value="2"/>
</dbReference>
<evidence type="ECO:0000256" key="6">
    <source>
        <dbReference type="PIRSR" id="PIRSR002549-3"/>
    </source>
</evidence>
<dbReference type="InterPro" id="IPR001156">
    <property type="entry name" value="Transferrin-like_dom"/>
</dbReference>
<evidence type="ECO:0000256" key="5">
    <source>
        <dbReference type="PIRSR" id="PIRSR002549-2"/>
    </source>
</evidence>
<dbReference type="CDD" id="cd13529">
    <property type="entry name" value="PBP2_transferrin"/>
    <property type="match status" value="2"/>
</dbReference>
<feature type="binding site" evidence="6">
    <location>
        <position position="282"/>
    </location>
    <ligand>
        <name>Fe(3+)</name>
        <dbReference type="ChEBI" id="CHEBI:29034"/>
        <label>1</label>
    </ligand>
</feature>
<keyword evidence="2" id="KW-0964">Secreted</keyword>
<feature type="disulfide bond" evidence="7">
    <location>
        <begin position="260"/>
        <end position="274"/>
    </location>
</feature>
<sequence length="817" mass="91898">MDTRKWVWILLFTFLKRAVTNDLNTIIWCTVSTAEQKKCADFSRAVNRTASLKVTLSCQQATDKDKCMDLIDTGRADLLTLDPGEVYIAGRYNSLVPVVAEVYGSEETSGYYAVVVARESLDIRTLADLRGKRACFPGIGQMAGWVIPISVLIDKDIIEVIDCNNLIKTAASFFGPSCAPNSLIDKYNPTGDNPMHMCDLCAGDKSTRCSGSDPYANFDGAFNCFANWGDIAFLKHTTVDEMTSSQSYKGPRKNQLKLICPTGFTASVDSYKSCNWGYVPSHAIVTTSAAHPERKYLYQRFLTQAASKFGSTWNDAGRWPDNSNPDSTDSSFKLFGYNEKYEGRNLLFQDLTVNLIPLEENQQTFSGYLGSVEKTFQQKLQKCPIPSARLCVVSDQEMRKCQKMKTAFRARMLRPDLVCIKGFSQIKCMQLIRENAADLVVLDAGDIYRAGQNYNLMPIVAEQYDLEEPSYYVIAVARQPDKDTDLLYLKGKRSCHTGIGMAAGWVIPMSFLLSSERMRSYGCDSAHAAAEFFQKSCVPGALSREYTIGDTQYNTLCDLCHGSSSYFCSKSSHEPFFGHTGALRCLVEGGGEIAFVKHTTILENTAGKNQEWWSRPMMPDDFELLCRDGTRAAYDMHEQCNLGKVASNAIVTDKMKPREYINAYIDLFLYAQQYYGSKYSEEFTFKMFVSEDDFSDLIFQDATQQLKVVPETKRDYRNYLGREFLQAMKIVDCTASSTLLKMRFGREDLLIQMYVRDLLSLVMKNATAGRNSDLASLYDMLETKLRALWKAWDARKKNCGFSGALVELCLPESVLRA</sequence>